<dbReference type="InterPro" id="IPR004888">
    <property type="entry name" value="Glycoside_hydrolase_63"/>
</dbReference>
<feature type="non-terminal residue" evidence="12">
    <location>
        <position position="1"/>
    </location>
</feature>
<evidence type="ECO:0000256" key="1">
    <source>
        <dbReference type="ARBA" id="ARBA00004648"/>
    </source>
</evidence>
<evidence type="ECO:0000259" key="11">
    <source>
        <dbReference type="Pfam" id="PF03200"/>
    </source>
</evidence>
<accession>A0A2G9T4Q2</accession>
<keyword evidence="2" id="KW-0812">Transmembrane</keyword>
<dbReference type="EMBL" id="KZ422753">
    <property type="protein sequence ID" value="PIO52949.1"/>
    <property type="molecule type" value="Genomic_DNA"/>
</dbReference>
<evidence type="ECO:0000256" key="10">
    <source>
        <dbReference type="ARBA" id="ARBA00038888"/>
    </source>
</evidence>
<evidence type="ECO:0000256" key="5">
    <source>
        <dbReference type="ARBA" id="ARBA00022968"/>
    </source>
</evidence>
<dbReference type="Proteomes" id="UP000230423">
    <property type="component" value="Unassembled WGS sequence"/>
</dbReference>
<evidence type="ECO:0000256" key="9">
    <source>
        <dbReference type="ARBA" id="ARBA00023295"/>
    </source>
</evidence>
<keyword evidence="3" id="KW-0378">Hydrolase</keyword>
<keyword evidence="9" id="KW-0326">Glycosidase</keyword>
<keyword evidence="7" id="KW-0472">Membrane</keyword>
<dbReference type="InterPro" id="IPR012341">
    <property type="entry name" value="6hp_glycosidase-like_sf"/>
</dbReference>
<gene>
    <name evidence="12" type="ORF">TELCIR_25736</name>
</gene>
<dbReference type="PANTHER" id="PTHR10412:SF11">
    <property type="entry name" value="MANNOSYL-OLIGOSACCHARIDE GLUCOSIDASE"/>
    <property type="match status" value="1"/>
</dbReference>
<keyword evidence="6" id="KW-1133">Transmembrane helix</keyword>
<evidence type="ECO:0000313" key="13">
    <source>
        <dbReference type="Proteomes" id="UP000230423"/>
    </source>
</evidence>
<evidence type="ECO:0000256" key="8">
    <source>
        <dbReference type="ARBA" id="ARBA00023180"/>
    </source>
</evidence>
<dbReference type="GO" id="GO:0005789">
    <property type="term" value="C:endoplasmic reticulum membrane"/>
    <property type="evidence" value="ECO:0007669"/>
    <property type="project" value="UniProtKB-SubCell"/>
</dbReference>
<feature type="domain" description="Glycosyl hydrolase family 63 C-terminal" evidence="11">
    <location>
        <begin position="1"/>
        <end position="65"/>
    </location>
</feature>
<evidence type="ECO:0000256" key="4">
    <source>
        <dbReference type="ARBA" id="ARBA00022824"/>
    </source>
</evidence>
<keyword evidence="8" id="KW-0325">Glycoprotein</keyword>
<proteinExistence type="predicted"/>
<protein>
    <recommendedName>
        <fullName evidence="10">mannosyl-oligosaccharide glucosidase</fullName>
        <ecNumber evidence="10">3.2.1.106</ecNumber>
    </recommendedName>
</protein>
<name>A0A2G9T4Q2_TELCI</name>
<evidence type="ECO:0000256" key="2">
    <source>
        <dbReference type="ARBA" id="ARBA00022692"/>
    </source>
</evidence>
<evidence type="ECO:0000256" key="6">
    <source>
        <dbReference type="ARBA" id="ARBA00022989"/>
    </source>
</evidence>
<dbReference type="EC" id="3.2.1.106" evidence="10"/>
<keyword evidence="13" id="KW-1185">Reference proteome</keyword>
<sequence>VPSEFVVQRTNVANPPSIFYIVDQMLNDKKLLKEHGNVLSGMYPRLEAWYRWLLRSQAGKKKGTF</sequence>
<keyword evidence="5" id="KW-0735">Signal-anchor</keyword>
<comment type="subcellular location">
    <subcellularLocation>
        <location evidence="1">Endoplasmic reticulum membrane</location>
        <topology evidence="1">Single-pass type II membrane protein</topology>
    </subcellularLocation>
</comment>
<dbReference type="InterPro" id="IPR031335">
    <property type="entry name" value="Glyco_hydro_63_C"/>
</dbReference>
<dbReference type="Gene3D" id="1.50.10.10">
    <property type="match status" value="1"/>
</dbReference>
<keyword evidence="4" id="KW-0256">Endoplasmic reticulum</keyword>
<organism evidence="12 13">
    <name type="scientific">Teladorsagia circumcincta</name>
    <name type="common">Brown stomach worm</name>
    <name type="synonym">Ostertagia circumcincta</name>
    <dbReference type="NCBI Taxonomy" id="45464"/>
    <lineage>
        <taxon>Eukaryota</taxon>
        <taxon>Metazoa</taxon>
        <taxon>Ecdysozoa</taxon>
        <taxon>Nematoda</taxon>
        <taxon>Chromadorea</taxon>
        <taxon>Rhabditida</taxon>
        <taxon>Rhabditina</taxon>
        <taxon>Rhabditomorpha</taxon>
        <taxon>Strongyloidea</taxon>
        <taxon>Trichostrongylidae</taxon>
        <taxon>Teladorsagia</taxon>
    </lineage>
</organism>
<dbReference type="GO" id="GO:0009311">
    <property type="term" value="P:oligosaccharide metabolic process"/>
    <property type="evidence" value="ECO:0007669"/>
    <property type="project" value="InterPro"/>
</dbReference>
<reference evidence="12 13" key="1">
    <citation type="submission" date="2015-09" db="EMBL/GenBank/DDBJ databases">
        <title>Draft genome of the parasitic nematode Teladorsagia circumcincta isolate WARC Sus (inbred).</title>
        <authorList>
            <person name="Mitreva M."/>
        </authorList>
    </citation>
    <scope>NUCLEOTIDE SEQUENCE [LARGE SCALE GENOMIC DNA]</scope>
    <source>
        <strain evidence="12 13">S</strain>
    </source>
</reference>
<dbReference type="PANTHER" id="PTHR10412">
    <property type="entry name" value="MANNOSYL-OLIGOSACCHARIDE GLUCOSIDASE"/>
    <property type="match status" value="1"/>
</dbReference>
<dbReference type="GO" id="GO:0004573">
    <property type="term" value="F:Glc3Man9GlcNAc2 oligosaccharide glucosidase activity"/>
    <property type="evidence" value="ECO:0007669"/>
    <property type="project" value="UniProtKB-EC"/>
</dbReference>
<dbReference type="GO" id="GO:0006487">
    <property type="term" value="P:protein N-linked glycosylation"/>
    <property type="evidence" value="ECO:0007669"/>
    <property type="project" value="TreeGrafter"/>
</dbReference>
<evidence type="ECO:0000256" key="3">
    <source>
        <dbReference type="ARBA" id="ARBA00022801"/>
    </source>
</evidence>
<evidence type="ECO:0000256" key="7">
    <source>
        <dbReference type="ARBA" id="ARBA00023136"/>
    </source>
</evidence>
<dbReference type="AlphaFoldDB" id="A0A2G9T4Q2"/>
<feature type="non-terminal residue" evidence="12">
    <location>
        <position position="65"/>
    </location>
</feature>
<evidence type="ECO:0000313" key="12">
    <source>
        <dbReference type="EMBL" id="PIO52949.1"/>
    </source>
</evidence>
<dbReference type="Pfam" id="PF03200">
    <property type="entry name" value="Glyco_hydro_63"/>
    <property type="match status" value="1"/>
</dbReference>
<dbReference type="OrthoDB" id="410058at2759"/>